<dbReference type="GO" id="GO:0019563">
    <property type="term" value="P:glycerol catabolic process"/>
    <property type="evidence" value="ECO:0007669"/>
    <property type="project" value="TreeGrafter"/>
</dbReference>
<organism evidence="18 19">
    <name type="scientific">Nezara viridula</name>
    <name type="common">Southern green stink bug</name>
    <name type="synonym">Cimex viridulus</name>
    <dbReference type="NCBI Taxonomy" id="85310"/>
    <lineage>
        <taxon>Eukaryota</taxon>
        <taxon>Metazoa</taxon>
        <taxon>Ecdysozoa</taxon>
        <taxon>Arthropoda</taxon>
        <taxon>Hexapoda</taxon>
        <taxon>Insecta</taxon>
        <taxon>Pterygota</taxon>
        <taxon>Neoptera</taxon>
        <taxon>Paraneoptera</taxon>
        <taxon>Hemiptera</taxon>
        <taxon>Heteroptera</taxon>
        <taxon>Panheteroptera</taxon>
        <taxon>Pentatomomorpha</taxon>
        <taxon>Pentatomoidea</taxon>
        <taxon>Pentatomidae</taxon>
        <taxon>Pentatominae</taxon>
        <taxon>Nezara</taxon>
    </lineage>
</organism>
<dbReference type="GO" id="GO:0004371">
    <property type="term" value="F:glycerone kinase activity"/>
    <property type="evidence" value="ECO:0007669"/>
    <property type="project" value="UniProtKB-EC"/>
</dbReference>
<keyword evidence="19" id="KW-1185">Reference proteome</keyword>
<dbReference type="InterPro" id="IPR004007">
    <property type="entry name" value="DhaL_dom"/>
</dbReference>
<dbReference type="SUPFAM" id="SSF101473">
    <property type="entry name" value="DhaL-like"/>
    <property type="match status" value="1"/>
</dbReference>
<dbReference type="InterPro" id="IPR050861">
    <property type="entry name" value="Dihydroxyacetone_Kinase"/>
</dbReference>
<dbReference type="GO" id="GO:0050354">
    <property type="term" value="F:triokinase activity"/>
    <property type="evidence" value="ECO:0007669"/>
    <property type="project" value="UniProtKB-EC"/>
</dbReference>
<dbReference type="SUPFAM" id="SSF82549">
    <property type="entry name" value="DAK1/DegV-like"/>
    <property type="match status" value="1"/>
</dbReference>
<evidence type="ECO:0000256" key="9">
    <source>
        <dbReference type="ARBA" id="ARBA00023285"/>
    </source>
</evidence>
<comment type="subunit">
    <text evidence="12">Homodimer. Interacts with IFIH1 (via the CARD domains), the interaction is inhibited by viral infection.</text>
</comment>
<evidence type="ECO:0000256" key="16">
    <source>
        <dbReference type="SAM" id="MobiDB-lite"/>
    </source>
</evidence>
<keyword evidence="7" id="KW-0418">Kinase</keyword>
<dbReference type="InterPro" id="IPR036117">
    <property type="entry name" value="DhaL_dom_sf"/>
</dbReference>
<name>A0A9P0HKN0_NEZVI</name>
<evidence type="ECO:0000256" key="4">
    <source>
        <dbReference type="ARBA" id="ARBA00018932"/>
    </source>
</evidence>
<evidence type="ECO:0000256" key="13">
    <source>
        <dbReference type="ARBA" id="ARBA00047974"/>
    </source>
</evidence>
<dbReference type="GO" id="GO:0005524">
    <property type="term" value="F:ATP binding"/>
    <property type="evidence" value="ECO:0007669"/>
    <property type="project" value="UniProtKB-KW"/>
</dbReference>
<reference evidence="18" key="1">
    <citation type="submission" date="2022-01" db="EMBL/GenBank/DDBJ databases">
        <authorList>
            <person name="King R."/>
        </authorList>
    </citation>
    <scope>NUCLEOTIDE SEQUENCE</scope>
</reference>
<dbReference type="PROSITE" id="PS51481">
    <property type="entry name" value="DHAK"/>
    <property type="match status" value="1"/>
</dbReference>
<dbReference type="Proteomes" id="UP001152798">
    <property type="component" value="Chromosome 6"/>
</dbReference>
<proteinExistence type="predicted"/>
<protein>
    <recommendedName>
        <fullName evidence="4">Triokinase/FMN cyclase</fullName>
        <ecNumber evidence="2">2.7.1.28</ecNumber>
        <ecNumber evidence="1">2.7.1.29</ecNumber>
        <ecNumber evidence="3">4.6.1.15</ecNumber>
    </recommendedName>
    <alternativeName>
        <fullName evidence="10">Bifunctional ATP-dependent dihydroxyacetone kinase/FAD-AMP lyase (cyclizing)</fullName>
    </alternativeName>
</protein>
<dbReference type="Gene3D" id="3.30.1180.20">
    <property type="entry name" value="Dihydroxyacetone kinase, domain 2"/>
    <property type="match status" value="1"/>
</dbReference>
<evidence type="ECO:0000256" key="14">
    <source>
        <dbReference type="ARBA" id="ARBA00048526"/>
    </source>
</evidence>
<evidence type="ECO:0000256" key="12">
    <source>
        <dbReference type="ARBA" id="ARBA00046681"/>
    </source>
</evidence>
<dbReference type="EC" id="4.6.1.15" evidence="3"/>
<comment type="catalytic activity">
    <reaction evidence="15">
        <text>dihydroxyacetone + ATP = dihydroxyacetone phosphate + ADP + H(+)</text>
        <dbReference type="Rhea" id="RHEA:15773"/>
        <dbReference type="ChEBI" id="CHEBI:15378"/>
        <dbReference type="ChEBI" id="CHEBI:16016"/>
        <dbReference type="ChEBI" id="CHEBI:30616"/>
        <dbReference type="ChEBI" id="CHEBI:57642"/>
        <dbReference type="ChEBI" id="CHEBI:456216"/>
        <dbReference type="EC" id="2.7.1.29"/>
    </reaction>
</comment>
<feature type="region of interest" description="Disordered" evidence="16">
    <location>
        <begin position="610"/>
        <end position="630"/>
    </location>
</feature>
<dbReference type="Pfam" id="PF02734">
    <property type="entry name" value="Dak2"/>
    <property type="match status" value="1"/>
</dbReference>
<dbReference type="GO" id="GO:0005829">
    <property type="term" value="C:cytosol"/>
    <property type="evidence" value="ECO:0007669"/>
    <property type="project" value="TreeGrafter"/>
</dbReference>
<evidence type="ECO:0000256" key="7">
    <source>
        <dbReference type="ARBA" id="ARBA00022777"/>
    </source>
</evidence>
<keyword evidence="8" id="KW-0067">ATP-binding</keyword>
<evidence type="ECO:0000256" key="5">
    <source>
        <dbReference type="ARBA" id="ARBA00022679"/>
    </source>
</evidence>
<dbReference type="InterPro" id="IPR004006">
    <property type="entry name" value="DhaK_dom"/>
</dbReference>
<keyword evidence="9" id="KW-0170">Cobalt</keyword>
<comment type="catalytic activity">
    <reaction evidence="13">
        <text>D-glyceraldehyde + ATP = D-glyceraldehyde 3-phosphate + ADP + H(+)</text>
        <dbReference type="Rhea" id="RHEA:13941"/>
        <dbReference type="ChEBI" id="CHEBI:15378"/>
        <dbReference type="ChEBI" id="CHEBI:17378"/>
        <dbReference type="ChEBI" id="CHEBI:30616"/>
        <dbReference type="ChEBI" id="CHEBI:59776"/>
        <dbReference type="ChEBI" id="CHEBI:456216"/>
        <dbReference type="EC" id="2.7.1.28"/>
    </reaction>
</comment>
<evidence type="ECO:0000256" key="11">
    <source>
        <dbReference type="ARBA" id="ARBA00045490"/>
    </source>
</evidence>
<dbReference type="EC" id="2.7.1.28" evidence="2"/>
<evidence type="ECO:0000256" key="3">
    <source>
        <dbReference type="ARBA" id="ARBA00012578"/>
    </source>
</evidence>
<evidence type="ECO:0000256" key="10">
    <source>
        <dbReference type="ARBA" id="ARBA00032426"/>
    </source>
</evidence>
<dbReference type="Pfam" id="PF02733">
    <property type="entry name" value="Dak1"/>
    <property type="match status" value="1"/>
</dbReference>
<keyword evidence="6" id="KW-0547">Nucleotide-binding</keyword>
<dbReference type="PANTHER" id="PTHR28629:SF4">
    <property type="entry name" value="TRIOKINASE_FMN CYCLASE"/>
    <property type="match status" value="1"/>
</dbReference>
<dbReference type="OrthoDB" id="5599713at2759"/>
<evidence type="ECO:0000259" key="17">
    <source>
        <dbReference type="PROSITE" id="PS51481"/>
    </source>
</evidence>
<accession>A0A9P0HKN0</accession>
<comment type="function">
    <text evidence="11">Catalyzes both the phosphorylation of dihydroxyacetone and of glyceraldehyde, and the splitting of ribonucleoside diphosphate-X compounds among which FAD is the best substrate. Represses IFIH1-mediated cellular antiviral response.</text>
</comment>
<evidence type="ECO:0000313" key="19">
    <source>
        <dbReference type="Proteomes" id="UP001152798"/>
    </source>
</evidence>
<evidence type="ECO:0000256" key="15">
    <source>
        <dbReference type="ARBA" id="ARBA00048898"/>
    </source>
</evidence>
<feature type="domain" description="DhaK" evidence="17">
    <location>
        <begin position="54"/>
        <end position="362"/>
    </location>
</feature>
<sequence length="630" mass="70512">MPRGSKHHREKPSDYWNEVSKKVANTKYVRETHDDSFRYSVAPEIQPEKKFKVQFIDAMRPSLEGAAMANSNIMILEHYNIVIRKDHLMFNNQVKLITGGKTGHEPLFISYVGPGMLTAAVVGSNGSAPSASDIYVCLKELSYNHNSGILAIVPNSFEEVVNFGLGIEKARCKGILVDMVTIGDDCWESGKLRFGRRCLAGIVLAYKIAGAMAEDKKNMKDIFLRIKKLCMGTISCHMYKTAFIGTDLNAGTGLYTPEVNVCQIIKSMLDYLVDPKKYFALPIDTTSSYLLMINSYTCDRFFLYSCLKEVIQQLSYREINIVRIYAGTFVSGERGFSITLLDSENDIKLLRYTDSACSCHFWPRIDLRGVPPLVKGPTLPDQSFKLVPMGPYVEKKEFIDIPLKFACKALIASETVLNRLDATLHNFGTSILPAIQLINQRCYVETFPREYPYNLLNMIGFICQDNIANIQGTILYIFFLGAAQAFLNYSREVTVTFEMWVDAVNRGVDSVKAFTQINENDLSLLSSLSPFALTLKFFSENKSEDLEEMLEDALTITNKVLKDTLPLNAPDKMPGMPEVAGQTGLICLTAIVEGYRLINRQAEGKQRTPTISDISLDGDSSETNAETIVI</sequence>
<dbReference type="AlphaFoldDB" id="A0A9P0HKN0"/>
<evidence type="ECO:0000256" key="1">
    <source>
        <dbReference type="ARBA" id="ARBA00012107"/>
    </source>
</evidence>
<dbReference type="Gene3D" id="3.40.50.10440">
    <property type="entry name" value="Dihydroxyacetone kinase, domain 1"/>
    <property type="match status" value="1"/>
</dbReference>
<feature type="compositionally biased region" description="Polar residues" evidence="16">
    <location>
        <begin position="621"/>
        <end position="630"/>
    </location>
</feature>
<comment type="catalytic activity">
    <reaction evidence="14">
        <text>FAD = riboflavin cyclic-4',5'-phosphate + AMP + H(+)</text>
        <dbReference type="Rhea" id="RHEA:13729"/>
        <dbReference type="ChEBI" id="CHEBI:15378"/>
        <dbReference type="ChEBI" id="CHEBI:57692"/>
        <dbReference type="ChEBI" id="CHEBI:76202"/>
        <dbReference type="ChEBI" id="CHEBI:456215"/>
        <dbReference type="EC" id="4.6.1.15"/>
    </reaction>
</comment>
<dbReference type="Gene3D" id="1.25.40.340">
    <property type="match status" value="1"/>
</dbReference>
<evidence type="ECO:0000313" key="18">
    <source>
        <dbReference type="EMBL" id="CAH1404385.1"/>
    </source>
</evidence>
<dbReference type="PANTHER" id="PTHR28629">
    <property type="entry name" value="TRIOKINASE/FMN CYCLASE"/>
    <property type="match status" value="1"/>
</dbReference>
<keyword evidence="5" id="KW-0808">Transferase</keyword>
<gene>
    <name evidence="18" type="ORF">NEZAVI_LOCUS12804</name>
</gene>
<evidence type="ECO:0000256" key="8">
    <source>
        <dbReference type="ARBA" id="ARBA00022840"/>
    </source>
</evidence>
<evidence type="ECO:0000256" key="2">
    <source>
        <dbReference type="ARBA" id="ARBA00012110"/>
    </source>
</evidence>
<dbReference type="EC" id="2.7.1.29" evidence="1"/>
<dbReference type="GO" id="GO:0034012">
    <property type="term" value="F:FAD-AMP lyase (cyclizing) activity"/>
    <property type="evidence" value="ECO:0007669"/>
    <property type="project" value="UniProtKB-EC"/>
</dbReference>
<dbReference type="EMBL" id="OV725082">
    <property type="protein sequence ID" value="CAH1404385.1"/>
    <property type="molecule type" value="Genomic_DNA"/>
</dbReference>
<evidence type="ECO:0000256" key="6">
    <source>
        <dbReference type="ARBA" id="ARBA00022741"/>
    </source>
</evidence>